<dbReference type="EMBL" id="CALNXK010000007">
    <property type="protein sequence ID" value="CAH3039087.1"/>
    <property type="molecule type" value="Genomic_DNA"/>
</dbReference>
<feature type="transmembrane region" description="Helical" evidence="12">
    <location>
        <begin position="260"/>
        <end position="277"/>
    </location>
</feature>
<dbReference type="PRINTS" id="PR00463">
    <property type="entry name" value="EP450I"/>
</dbReference>
<evidence type="ECO:0000256" key="9">
    <source>
        <dbReference type="ARBA" id="ARBA00023033"/>
    </source>
</evidence>
<dbReference type="InterPro" id="IPR001128">
    <property type="entry name" value="Cyt_P450"/>
</dbReference>
<keyword evidence="8 11" id="KW-0408">Iron</keyword>
<dbReference type="PROSITE" id="PS50262">
    <property type="entry name" value="G_PROTEIN_RECEP_F1_2"/>
    <property type="match status" value="1"/>
</dbReference>
<reference evidence="14 15" key="1">
    <citation type="submission" date="2022-05" db="EMBL/GenBank/DDBJ databases">
        <authorList>
            <consortium name="Genoscope - CEA"/>
            <person name="William W."/>
        </authorList>
    </citation>
    <scope>NUCLEOTIDE SEQUENCE [LARGE SCALE GENOMIC DNA]</scope>
</reference>
<keyword evidence="3 11" id="KW-0349">Heme</keyword>
<evidence type="ECO:0000256" key="7">
    <source>
        <dbReference type="ARBA" id="ARBA00023002"/>
    </source>
</evidence>
<dbReference type="PANTHER" id="PTHR24289:SF1">
    <property type="entry name" value="STEROID 17-ALPHA-HYDROXYLASE_17,20 LYASE"/>
    <property type="match status" value="1"/>
</dbReference>
<comment type="subcellular location">
    <subcellularLocation>
        <location evidence="1">Membrane</location>
    </subcellularLocation>
</comment>
<evidence type="ECO:0000256" key="2">
    <source>
        <dbReference type="ARBA" id="ARBA00010617"/>
    </source>
</evidence>
<evidence type="ECO:0000259" key="13">
    <source>
        <dbReference type="PROSITE" id="PS50262"/>
    </source>
</evidence>
<evidence type="ECO:0000256" key="3">
    <source>
        <dbReference type="ARBA" id="ARBA00022617"/>
    </source>
</evidence>
<keyword evidence="7 11" id="KW-0560">Oxidoreductase</keyword>
<gene>
    <name evidence="14" type="ORF">PLOB_00042935</name>
</gene>
<evidence type="ECO:0000256" key="5">
    <source>
        <dbReference type="ARBA" id="ARBA00022723"/>
    </source>
</evidence>
<comment type="caution">
    <text evidence="14">The sequence shown here is derived from an EMBL/GenBank/DDBJ whole genome shotgun (WGS) entry which is preliminary data.</text>
</comment>
<accession>A0ABN8N3K7</accession>
<dbReference type="InterPro" id="IPR000276">
    <property type="entry name" value="GPCR_Rhodpsn"/>
</dbReference>
<keyword evidence="5 11" id="KW-0479">Metal-binding</keyword>
<feature type="transmembrane region" description="Helical" evidence="12">
    <location>
        <begin position="127"/>
        <end position="147"/>
    </location>
</feature>
<keyword evidence="9 11" id="KW-0503">Monooxygenase</keyword>
<dbReference type="Pfam" id="PF00001">
    <property type="entry name" value="7tm_1"/>
    <property type="match status" value="1"/>
</dbReference>
<evidence type="ECO:0000313" key="14">
    <source>
        <dbReference type="EMBL" id="CAH3039087.1"/>
    </source>
</evidence>
<evidence type="ECO:0000256" key="1">
    <source>
        <dbReference type="ARBA" id="ARBA00004370"/>
    </source>
</evidence>
<comment type="similarity">
    <text evidence="2 11">Belongs to the cytochrome P450 family.</text>
</comment>
<keyword evidence="10 12" id="KW-0472">Membrane</keyword>
<dbReference type="SUPFAM" id="SSF48264">
    <property type="entry name" value="Cytochrome P450"/>
    <property type="match status" value="1"/>
</dbReference>
<dbReference type="Gene3D" id="1.20.1070.10">
    <property type="entry name" value="Rhodopsin 7-helix transmembrane proteins"/>
    <property type="match status" value="1"/>
</dbReference>
<dbReference type="InterPro" id="IPR017452">
    <property type="entry name" value="GPCR_Rhodpsn_7TM"/>
</dbReference>
<feature type="transmembrane region" description="Helical" evidence="12">
    <location>
        <begin position="169"/>
        <end position="190"/>
    </location>
</feature>
<dbReference type="SMART" id="SM01381">
    <property type="entry name" value="7TM_GPCR_Srsx"/>
    <property type="match status" value="1"/>
</dbReference>
<evidence type="ECO:0000256" key="4">
    <source>
        <dbReference type="ARBA" id="ARBA00022692"/>
    </source>
</evidence>
<evidence type="ECO:0000256" key="10">
    <source>
        <dbReference type="ARBA" id="ARBA00023136"/>
    </source>
</evidence>
<evidence type="ECO:0000256" key="8">
    <source>
        <dbReference type="ARBA" id="ARBA00023004"/>
    </source>
</evidence>
<dbReference type="PROSITE" id="PS00086">
    <property type="entry name" value="CYTOCHROME_P450"/>
    <property type="match status" value="1"/>
</dbReference>
<feature type="domain" description="G-protein coupled receptors family 1 profile" evidence="13">
    <location>
        <begin position="24"/>
        <end position="275"/>
    </location>
</feature>
<evidence type="ECO:0000256" key="6">
    <source>
        <dbReference type="ARBA" id="ARBA00022989"/>
    </source>
</evidence>
<feature type="transmembrane region" description="Helical" evidence="12">
    <location>
        <begin position="12"/>
        <end position="32"/>
    </location>
</feature>
<evidence type="ECO:0000313" key="15">
    <source>
        <dbReference type="Proteomes" id="UP001159405"/>
    </source>
</evidence>
<organism evidence="14 15">
    <name type="scientific">Porites lobata</name>
    <dbReference type="NCBI Taxonomy" id="104759"/>
    <lineage>
        <taxon>Eukaryota</taxon>
        <taxon>Metazoa</taxon>
        <taxon>Cnidaria</taxon>
        <taxon>Anthozoa</taxon>
        <taxon>Hexacorallia</taxon>
        <taxon>Scleractinia</taxon>
        <taxon>Fungiina</taxon>
        <taxon>Poritidae</taxon>
        <taxon>Porites</taxon>
    </lineage>
</organism>
<dbReference type="SUPFAM" id="SSF81321">
    <property type="entry name" value="Family A G protein-coupled receptor-like"/>
    <property type="match status" value="1"/>
</dbReference>
<dbReference type="Gene3D" id="1.10.630.10">
    <property type="entry name" value="Cytochrome P450"/>
    <property type="match status" value="1"/>
</dbReference>
<dbReference type="InterPro" id="IPR017972">
    <property type="entry name" value="Cyt_P450_CS"/>
</dbReference>
<dbReference type="PROSITE" id="PS00237">
    <property type="entry name" value="G_PROTEIN_RECEP_F1_1"/>
    <property type="match status" value="1"/>
</dbReference>
<keyword evidence="4 12" id="KW-0812">Transmembrane</keyword>
<sequence>MSLQVINQVLLPFYAVVVLFGIPGNVLFIAVVKRTRVMHSTTNFLLANIAIADIISLIVCIPGVILQFIDHPKGDLGSFLCKFVTMHHVAGVTLLVSGFTLTVISVDRHNALLRPMDENIRLRKKHVKFAIGLIWIFSTALVIPLFVKQHYVEEVNNCHMNWKATTSKAYWGILAVLVMLSLLVMSVCYFRIVKSILSKELLAENRQEGSTPMWDEDNKSKRKLVRILVSVTVIFIMCFVPFTCVSAMKISTSTLSYKVPYFLVYFSCSVNPVVYIIQSSNYRTDLVNDVSEVIRSSDRLLKNKLREHRSTFMNDNIRDFTDALLKAFSLMDSGMSRMKANQVLDDDNLILMIMDVFFAGVDPVSATLSWVIAHLASHPHVQAKLHLELDAVMGSNRHPSLSDRSRLPYLQAVMYETLRLASPVPLSLPHKAVTDSSLQGFTIPKGCSVIFNFWAMHHDGRQWENPYQFRPERFIDAQGNLLPLPSLSFLPFGCGSRRCLGQSLAMIKFFLFFSRLVSEFKFSVPPGCDRPSMLGTTTVVREPRPFRVFVTLR</sequence>
<dbReference type="InterPro" id="IPR002401">
    <property type="entry name" value="Cyt_P450_E_grp-I"/>
</dbReference>
<dbReference type="PRINTS" id="PR00385">
    <property type="entry name" value="P450"/>
</dbReference>
<keyword evidence="6 12" id="KW-1133">Transmembrane helix</keyword>
<dbReference type="CDD" id="cd00637">
    <property type="entry name" value="7tm_classA_rhodopsin-like"/>
    <property type="match status" value="1"/>
</dbReference>
<evidence type="ECO:0000256" key="11">
    <source>
        <dbReference type="RuleBase" id="RU000461"/>
    </source>
</evidence>
<dbReference type="Pfam" id="PF00067">
    <property type="entry name" value="p450"/>
    <property type="match status" value="1"/>
</dbReference>
<proteinExistence type="inferred from homology"/>
<evidence type="ECO:0000256" key="12">
    <source>
        <dbReference type="SAM" id="Phobius"/>
    </source>
</evidence>
<feature type="transmembrane region" description="Helical" evidence="12">
    <location>
        <begin position="227"/>
        <end position="248"/>
    </location>
</feature>
<feature type="transmembrane region" description="Helical" evidence="12">
    <location>
        <begin position="89"/>
        <end position="106"/>
    </location>
</feature>
<dbReference type="Proteomes" id="UP001159405">
    <property type="component" value="Unassembled WGS sequence"/>
</dbReference>
<dbReference type="InterPro" id="IPR036396">
    <property type="entry name" value="Cyt_P450_sf"/>
</dbReference>
<protein>
    <recommendedName>
        <fullName evidence="13">G-protein coupled receptors family 1 profile domain-containing protein</fullName>
    </recommendedName>
</protein>
<keyword evidence="15" id="KW-1185">Reference proteome</keyword>
<name>A0ABN8N3K7_9CNID</name>
<dbReference type="PANTHER" id="PTHR24289">
    <property type="entry name" value="STEROID 17-ALPHA-HYDROXYLASE/17,20 LYASE"/>
    <property type="match status" value="1"/>
</dbReference>
<feature type="transmembrane region" description="Helical" evidence="12">
    <location>
        <begin position="44"/>
        <end position="69"/>
    </location>
</feature>